<feature type="domain" description="UspA" evidence="2">
    <location>
        <begin position="3"/>
        <end position="137"/>
    </location>
</feature>
<evidence type="ECO:0000313" key="4">
    <source>
        <dbReference type="Proteomes" id="UP001501509"/>
    </source>
</evidence>
<organism evidence="3 4">
    <name type="scientific">Actinomadura fulvescens</name>
    <dbReference type="NCBI Taxonomy" id="46160"/>
    <lineage>
        <taxon>Bacteria</taxon>
        <taxon>Bacillati</taxon>
        <taxon>Actinomycetota</taxon>
        <taxon>Actinomycetes</taxon>
        <taxon>Streptosporangiales</taxon>
        <taxon>Thermomonosporaceae</taxon>
        <taxon>Actinomadura</taxon>
    </lineage>
</organism>
<proteinExistence type="inferred from homology"/>
<evidence type="ECO:0000256" key="1">
    <source>
        <dbReference type="ARBA" id="ARBA00008791"/>
    </source>
</evidence>
<dbReference type="Gene3D" id="3.40.50.620">
    <property type="entry name" value="HUPs"/>
    <property type="match status" value="2"/>
</dbReference>
<accession>A0ABN3Q456</accession>
<name>A0ABN3Q456_9ACTN</name>
<sequence>MDRPVVVGTDGSPSAWAAVEWAAADARARRVPLCIVHAMHVGRYVRGWPAVLPPRDLLRQAGERILTEAVAFVRDSYPGLSVSGALSPSSAPAALGERSQDAFEVVVGHPGHGRLADLMFGSVGLEASGHCPVVIVHGEPRPRCERIVVAVDLATDSSARLAYAFQTAAAYRCRLCALHVVPLSRVLDQPPEREAAPLLDGARDALQRSLAPWSVSFPSVRTQAEMVQGVVTSALIDASLEADLLVIGGPMPAESPAIEIRWSLRDLVSRAHCPLVLVGLGPGAF</sequence>
<comment type="similarity">
    <text evidence="1">Belongs to the universal stress protein A family.</text>
</comment>
<feature type="domain" description="UspA" evidence="2">
    <location>
        <begin position="145"/>
        <end position="278"/>
    </location>
</feature>
<protein>
    <submittedName>
        <fullName evidence="3">Universal stress protein</fullName>
    </submittedName>
</protein>
<evidence type="ECO:0000313" key="3">
    <source>
        <dbReference type="EMBL" id="GAA2612920.1"/>
    </source>
</evidence>
<evidence type="ECO:0000259" key="2">
    <source>
        <dbReference type="Pfam" id="PF00582"/>
    </source>
</evidence>
<dbReference type="Pfam" id="PF00582">
    <property type="entry name" value="Usp"/>
    <property type="match status" value="2"/>
</dbReference>
<dbReference type="EMBL" id="BAAATD010000007">
    <property type="protein sequence ID" value="GAA2612920.1"/>
    <property type="molecule type" value="Genomic_DNA"/>
</dbReference>
<dbReference type="PANTHER" id="PTHR46268">
    <property type="entry name" value="STRESS RESPONSE PROTEIN NHAX"/>
    <property type="match status" value="1"/>
</dbReference>
<dbReference type="RefSeq" id="WP_344545294.1">
    <property type="nucleotide sequence ID" value="NZ_BAAATD010000007.1"/>
</dbReference>
<dbReference type="SUPFAM" id="SSF52402">
    <property type="entry name" value="Adenine nucleotide alpha hydrolases-like"/>
    <property type="match status" value="2"/>
</dbReference>
<dbReference type="InterPro" id="IPR014729">
    <property type="entry name" value="Rossmann-like_a/b/a_fold"/>
</dbReference>
<keyword evidence="4" id="KW-1185">Reference proteome</keyword>
<gene>
    <name evidence="3" type="ORF">GCM10010411_54630</name>
</gene>
<dbReference type="Proteomes" id="UP001501509">
    <property type="component" value="Unassembled WGS sequence"/>
</dbReference>
<comment type="caution">
    <text evidence="3">The sequence shown here is derived from an EMBL/GenBank/DDBJ whole genome shotgun (WGS) entry which is preliminary data.</text>
</comment>
<reference evidence="3 4" key="1">
    <citation type="journal article" date="2019" name="Int. J. Syst. Evol. Microbiol.">
        <title>The Global Catalogue of Microorganisms (GCM) 10K type strain sequencing project: providing services to taxonomists for standard genome sequencing and annotation.</title>
        <authorList>
            <consortium name="The Broad Institute Genomics Platform"/>
            <consortium name="The Broad Institute Genome Sequencing Center for Infectious Disease"/>
            <person name="Wu L."/>
            <person name="Ma J."/>
        </authorList>
    </citation>
    <scope>NUCLEOTIDE SEQUENCE [LARGE SCALE GENOMIC DNA]</scope>
    <source>
        <strain evidence="3 4">JCM 6833</strain>
    </source>
</reference>
<dbReference type="InterPro" id="IPR006016">
    <property type="entry name" value="UspA"/>
</dbReference>
<dbReference type="PANTHER" id="PTHR46268:SF6">
    <property type="entry name" value="UNIVERSAL STRESS PROTEIN UP12"/>
    <property type="match status" value="1"/>
</dbReference>